<organism evidence="3 4">
    <name type="scientific">Lepidopterella palustris CBS 459.81</name>
    <dbReference type="NCBI Taxonomy" id="1314670"/>
    <lineage>
        <taxon>Eukaryota</taxon>
        <taxon>Fungi</taxon>
        <taxon>Dikarya</taxon>
        <taxon>Ascomycota</taxon>
        <taxon>Pezizomycotina</taxon>
        <taxon>Dothideomycetes</taxon>
        <taxon>Pleosporomycetidae</taxon>
        <taxon>Mytilinidiales</taxon>
        <taxon>Argynnaceae</taxon>
        <taxon>Lepidopterella</taxon>
    </lineage>
</organism>
<gene>
    <name evidence="3" type="ORF">K432DRAFT_404809</name>
</gene>
<sequence length="557" mass="62726">MSLAKQQNPNLRQLRNRPVCIICGRPSEAEAIAQALGVFENRLAGDEVDEVNDGHTFYLGSFKLQDGELEYYITSSLRQGIQSFTVNASVLFSILRPRFVVHAGVCAGYDDPDRKLKLQLRDVVLGEAAINYEEGKWENDPIKGLVLRPDYNRVSAAAGDIQAFAESRDRPQYHYGEYISGSAVRADAGAVFQRVRNGMNRNAIALDMEASAFIQLCEHFGNDYAKCLGVVKGISDFGNSEKNKDPTAYSDALKNTARALHEWITHRIRAVNWEVDESNEPGAKIVPGYYKNFVSRVLDNFCQGWDVKLKNDTSVVIPRKEIKGFKTVLPKGRRPAFVSELGNIMAITGKYDIPEVVIGGDQGFRYLYYRAGYLMDWSRCCNSLAEYEDGVYQVEVFERMLRKNQYYSTEHEGPAKAAVCTWEDTVAWLEEVVAKEELEKEGMVKNPKMDDAERSSKRNATGHSSSQYSKHPPQLSTTNVHRTAPGPRAGDENEAVESPRSPNTFPLSSPHNFDDSRVNRQQSLRQPKKKLSFPHMFPFFRKKSSHPQAAQLIKNQG</sequence>
<dbReference type="Proteomes" id="UP000250266">
    <property type="component" value="Unassembled WGS sequence"/>
</dbReference>
<dbReference type="InterPro" id="IPR035994">
    <property type="entry name" value="Nucleoside_phosphorylase_sf"/>
</dbReference>
<dbReference type="Gene3D" id="3.40.50.1580">
    <property type="entry name" value="Nucleoside phosphorylase domain"/>
    <property type="match status" value="1"/>
</dbReference>
<feature type="compositionally biased region" description="Basic and acidic residues" evidence="1">
    <location>
        <begin position="439"/>
        <end position="456"/>
    </location>
</feature>
<feature type="region of interest" description="Disordered" evidence="1">
    <location>
        <begin position="439"/>
        <end position="535"/>
    </location>
</feature>
<name>A0A8E2EAA3_9PEZI</name>
<feature type="domain" description="Nucleoside phosphorylase" evidence="2">
    <location>
        <begin position="18"/>
        <end position="258"/>
    </location>
</feature>
<evidence type="ECO:0000313" key="4">
    <source>
        <dbReference type="Proteomes" id="UP000250266"/>
    </source>
</evidence>
<dbReference type="GO" id="GO:0019284">
    <property type="term" value="P:L-methionine salvage from S-adenosylmethionine"/>
    <property type="evidence" value="ECO:0007669"/>
    <property type="project" value="TreeGrafter"/>
</dbReference>
<feature type="compositionally biased region" description="Polar residues" evidence="1">
    <location>
        <begin position="500"/>
        <end position="511"/>
    </location>
</feature>
<dbReference type="GO" id="GO:0005829">
    <property type="term" value="C:cytosol"/>
    <property type="evidence" value="ECO:0007669"/>
    <property type="project" value="TreeGrafter"/>
</dbReference>
<dbReference type="PANTHER" id="PTHR46832">
    <property type="entry name" value="5'-METHYLTHIOADENOSINE/S-ADENOSYLHOMOCYSTEINE NUCLEOSIDASE"/>
    <property type="match status" value="1"/>
</dbReference>
<reference evidence="3 4" key="1">
    <citation type="journal article" date="2016" name="Nat. Commun.">
        <title>Ectomycorrhizal ecology is imprinted in the genome of the dominant symbiotic fungus Cenococcum geophilum.</title>
        <authorList>
            <consortium name="DOE Joint Genome Institute"/>
            <person name="Peter M."/>
            <person name="Kohler A."/>
            <person name="Ohm R.A."/>
            <person name="Kuo A."/>
            <person name="Krutzmann J."/>
            <person name="Morin E."/>
            <person name="Arend M."/>
            <person name="Barry K.W."/>
            <person name="Binder M."/>
            <person name="Choi C."/>
            <person name="Clum A."/>
            <person name="Copeland A."/>
            <person name="Grisel N."/>
            <person name="Haridas S."/>
            <person name="Kipfer T."/>
            <person name="LaButti K."/>
            <person name="Lindquist E."/>
            <person name="Lipzen A."/>
            <person name="Maire R."/>
            <person name="Meier B."/>
            <person name="Mihaltcheva S."/>
            <person name="Molinier V."/>
            <person name="Murat C."/>
            <person name="Poggeler S."/>
            <person name="Quandt C.A."/>
            <person name="Sperisen C."/>
            <person name="Tritt A."/>
            <person name="Tisserant E."/>
            <person name="Crous P.W."/>
            <person name="Henrissat B."/>
            <person name="Nehls U."/>
            <person name="Egli S."/>
            <person name="Spatafora J.W."/>
            <person name="Grigoriev I.V."/>
            <person name="Martin F.M."/>
        </authorList>
    </citation>
    <scope>NUCLEOTIDE SEQUENCE [LARGE SCALE GENOMIC DNA]</scope>
    <source>
        <strain evidence="3 4">CBS 459.81</strain>
    </source>
</reference>
<evidence type="ECO:0000256" key="1">
    <source>
        <dbReference type="SAM" id="MobiDB-lite"/>
    </source>
</evidence>
<accession>A0A8E2EAA3</accession>
<protein>
    <submittedName>
        <fullName evidence="3">Purine and uridine phosphorylase</fullName>
    </submittedName>
</protein>
<proteinExistence type="predicted"/>
<dbReference type="GO" id="GO:0009116">
    <property type="term" value="P:nucleoside metabolic process"/>
    <property type="evidence" value="ECO:0007669"/>
    <property type="project" value="InterPro"/>
</dbReference>
<feature type="compositionally biased region" description="Polar residues" evidence="1">
    <location>
        <begin position="458"/>
        <end position="481"/>
    </location>
</feature>
<evidence type="ECO:0000313" key="3">
    <source>
        <dbReference type="EMBL" id="OCK80316.1"/>
    </source>
</evidence>
<dbReference type="OrthoDB" id="4129906at2759"/>
<dbReference type="SUPFAM" id="SSF53167">
    <property type="entry name" value="Purine and uridine phosphorylases"/>
    <property type="match status" value="1"/>
</dbReference>
<dbReference type="GO" id="GO:0008930">
    <property type="term" value="F:methylthioadenosine nucleosidase activity"/>
    <property type="evidence" value="ECO:0007669"/>
    <property type="project" value="TreeGrafter"/>
</dbReference>
<dbReference type="PANTHER" id="PTHR46832:SF1">
    <property type="entry name" value="5'-METHYLTHIOADENOSINE_S-ADENOSYLHOMOCYSTEINE NUCLEOSIDASE"/>
    <property type="match status" value="1"/>
</dbReference>
<dbReference type="InterPro" id="IPR000845">
    <property type="entry name" value="Nucleoside_phosphorylase_d"/>
</dbReference>
<dbReference type="EMBL" id="KV744965">
    <property type="protein sequence ID" value="OCK80316.1"/>
    <property type="molecule type" value="Genomic_DNA"/>
</dbReference>
<dbReference type="AlphaFoldDB" id="A0A8E2EAA3"/>
<keyword evidence="4" id="KW-1185">Reference proteome</keyword>
<dbReference type="Pfam" id="PF01048">
    <property type="entry name" value="PNP_UDP_1"/>
    <property type="match status" value="1"/>
</dbReference>
<dbReference type="GO" id="GO:0008782">
    <property type="term" value="F:adenosylhomocysteine nucleosidase activity"/>
    <property type="evidence" value="ECO:0007669"/>
    <property type="project" value="TreeGrafter"/>
</dbReference>
<evidence type="ECO:0000259" key="2">
    <source>
        <dbReference type="Pfam" id="PF01048"/>
    </source>
</evidence>